<feature type="domain" description="DUF4100" evidence="2">
    <location>
        <begin position="2"/>
        <end position="245"/>
    </location>
</feature>
<proteinExistence type="predicted"/>
<reference evidence="3" key="1">
    <citation type="journal article" date="2020" name="Nat. Commun.">
        <title>Large-scale genome sequencing of mycorrhizal fungi provides insights into the early evolution of symbiotic traits.</title>
        <authorList>
            <person name="Miyauchi S."/>
            <person name="Kiss E."/>
            <person name="Kuo A."/>
            <person name="Drula E."/>
            <person name="Kohler A."/>
            <person name="Sanchez-Garcia M."/>
            <person name="Morin E."/>
            <person name="Andreopoulos B."/>
            <person name="Barry K.W."/>
            <person name="Bonito G."/>
            <person name="Buee M."/>
            <person name="Carver A."/>
            <person name="Chen C."/>
            <person name="Cichocki N."/>
            <person name="Clum A."/>
            <person name="Culley D."/>
            <person name="Crous P.W."/>
            <person name="Fauchery L."/>
            <person name="Girlanda M."/>
            <person name="Hayes R.D."/>
            <person name="Keri Z."/>
            <person name="LaButti K."/>
            <person name="Lipzen A."/>
            <person name="Lombard V."/>
            <person name="Magnuson J."/>
            <person name="Maillard F."/>
            <person name="Murat C."/>
            <person name="Nolan M."/>
            <person name="Ohm R.A."/>
            <person name="Pangilinan J."/>
            <person name="Pereira M.F."/>
            <person name="Perotto S."/>
            <person name="Peter M."/>
            <person name="Pfister S."/>
            <person name="Riley R."/>
            <person name="Sitrit Y."/>
            <person name="Stielow J.B."/>
            <person name="Szollosi G."/>
            <person name="Zifcakova L."/>
            <person name="Stursova M."/>
            <person name="Spatafora J.W."/>
            <person name="Tedersoo L."/>
            <person name="Vaario L.M."/>
            <person name="Yamada A."/>
            <person name="Yan M."/>
            <person name="Wang P."/>
            <person name="Xu J."/>
            <person name="Bruns T."/>
            <person name="Baldrian P."/>
            <person name="Vilgalys R."/>
            <person name="Dunand C."/>
            <person name="Henrissat B."/>
            <person name="Grigoriev I.V."/>
            <person name="Hibbett D."/>
            <person name="Nagy L.G."/>
            <person name="Martin F.M."/>
        </authorList>
    </citation>
    <scope>NUCLEOTIDE SEQUENCE</scope>
    <source>
        <strain evidence="3">UP504</strain>
    </source>
</reference>
<gene>
    <name evidence="3" type="ORF">BS47DRAFT_1392069</name>
</gene>
<dbReference type="AlphaFoldDB" id="A0A9P6DXP2"/>
<keyword evidence="4" id="KW-1185">Reference proteome</keyword>
<sequence length="341" mass="38289">MANGDRLPSFQDLGNETVEQYIHKMHRKKDTPLHQSHTSSATLVAPWSQAPDTDHHINNSNWFSMDAERTEKKNVRYDPIARPDPHVTRAPSQGKPYVDVPPRPQPNPPKVLAPTPAPNRKDETETTKAKPFTPSNPPTILKQMAEPRPPLAHKKGMNNLPDEDIEMVDDSGDKTKNQEKVYIPRNPPKMQFTTDLRQKVNICQVMDQLYEQEVKLPLGVVLGISGEVSKEFNNATRTHKDYVGKANRAQVVQTYDETDESDYHLDLDDETDPEEWPDSSYGFMSQTVDVGDVKHNLEPALLAMGTGRLIVKVGAAEQVSAMIDTGSEICLISRRIQEALV</sequence>
<comment type="caution">
    <text evidence="3">The sequence shown here is derived from an EMBL/GenBank/DDBJ whole genome shotgun (WGS) entry which is preliminary data.</text>
</comment>
<evidence type="ECO:0000313" key="3">
    <source>
        <dbReference type="EMBL" id="KAF9514808.1"/>
    </source>
</evidence>
<feature type="compositionally biased region" description="Pro residues" evidence="1">
    <location>
        <begin position="99"/>
        <end position="117"/>
    </location>
</feature>
<evidence type="ECO:0000313" key="4">
    <source>
        <dbReference type="Proteomes" id="UP000886523"/>
    </source>
</evidence>
<organism evidence="3 4">
    <name type="scientific">Hydnum rufescens UP504</name>
    <dbReference type="NCBI Taxonomy" id="1448309"/>
    <lineage>
        <taxon>Eukaryota</taxon>
        <taxon>Fungi</taxon>
        <taxon>Dikarya</taxon>
        <taxon>Basidiomycota</taxon>
        <taxon>Agaricomycotina</taxon>
        <taxon>Agaricomycetes</taxon>
        <taxon>Cantharellales</taxon>
        <taxon>Hydnaceae</taxon>
        <taxon>Hydnum</taxon>
    </lineage>
</organism>
<name>A0A9P6DXP2_9AGAM</name>
<feature type="region of interest" description="Disordered" evidence="1">
    <location>
        <begin position="73"/>
        <end position="141"/>
    </location>
</feature>
<evidence type="ECO:0000259" key="2">
    <source>
        <dbReference type="Pfam" id="PF13352"/>
    </source>
</evidence>
<evidence type="ECO:0000256" key="1">
    <source>
        <dbReference type="SAM" id="MobiDB-lite"/>
    </source>
</evidence>
<feature type="compositionally biased region" description="Basic and acidic residues" evidence="1">
    <location>
        <begin position="119"/>
        <end position="128"/>
    </location>
</feature>
<dbReference type="Proteomes" id="UP000886523">
    <property type="component" value="Unassembled WGS sequence"/>
</dbReference>
<dbReference type="InterPro" id="IPR025165">
    <property type="entry name" value="DUF4100"/>
</dbReference>
<dbReference type="EMBL" id="MU128956">
    <property type="protein sequence ID" value="KAF9514808.1"/>
    <property type="molecule type" value="Genomic_DNA"/>
</dbReference>
<accession>A0A9P6DXP2</accession>
<dbReference type="Pfam" id="PF13352">
    <property type="entry name" value="DUF4100"/>
    <property type="match status" value="1"/>
</dbReference>
<protein>
    <recommendedName>
        <fullName evidence="2">DUF4100 domain-containing protein</fullName>
    </recommendedName>
</protein>
<feature type="compositionally biased region" description="Basic and acidic residues" evidence="1">
    <location>
        <begin position="73"/>
        <end position="87"/>
    </location>
</feature>